<name>A0A1W1CW14_9ZZZZ</name>
<protein>
    <submittedName>
        <fullName evidence="3">Capsular polysaccharide export system inner membrane protein KpsE</fullName>
    </submittedName>
</protein>
<keyword evidence="2" id="KW-0472">Membrane</keyword>
<dbReference type="AlphaFoldDB" id="A0A1W1CW14"/>
<dbReference type="PANTHER" id="PTHR32309">
    <property type="entry name" value="TYROSINE-PROTEIN KINASE"/>
    <property type="match status" value="1"/>
</dbReference>
<feature type="coiled-coil region" evidence="1">
    <location>
        <begin position="233"/>
        <end position="267"/>
    </location>
</feature>
<dbReference type="InterPro" id="IPR050445">
    <property type="entry name" value="Bact_polysacc_biosynth/exp"/>
</dbReference>
<evidence type="ECO:0000256" key="2">
    <source>
        <dbReference type="SAM" id="Phobius"/>
    </source>
</evidence>
<dbReference type="GO" id="GO:0005886">
    <property type="term" value="C:plasma membrane"/>
    <property type="evidence" value="ECO:0007669"/>
    <property type="project" value="TreeGrafter"/>
</dbReference>
<keyword evidence="1" id="KW-0175">Coiled coil</keyword>
<keyword evidence="2" id="KW-1133">Transmembrane helix</keyword>
<evidence type="ECO:0000256" key="1">
    <source>
        <dbReference type="SAM" id="Coils"/>
    </source>
</evidence>
<dbReference type="EMBL" id="FPHN01000287">
    <property type="protein sequence ID" value="SFV70014.1"/>
    <property type="molecule type" value="Genomic_DNA"/>
</dbReference>
<reference evidence="3" key="1">
    <citation type="submission" date="2016-10" db="EMBL/GenBank/DDBJ databases">
        <authorList>
            <person name="de Groot N.N."/>
        </authorList>
    </citation>
    <scope>NUCLEOTIDE SEQUENCE</scope>
</reference>
<organism evidence="3">
    <name type="scientific">hydrothermal vent metagenome</name>
    <dbReference type="NCBI Taxonomy" id="652676"/>
    <lineage>
        <taxon>unclassified sequences</taxon>
        <taxon>metagenomes</taxon>
        <taxon>ecological metagenomes</taxon>
    </lineage>
</organism>
<evidence type="ECO:0000313" key="3">
    <source>
        <dbReference type="EMBL" id="SFV70014.1"/>
    </source>
</evidence>
<dbReference type="PANTHER" id="PTHR32309:SF13">
    <property type="entry name" value="FERRIC ENTEROBACTIN TRANSPORT PROTEIN FEPE"/>
    <property type="match status" value="1"/>
</dbReference>
<proteinExistence type="predicted"/>
<keyword evidence="2" id="KW-0812">Transmembrane</keyword>
<sequence>MGISVYIFFIDTEKYESFSTVIVKDLSKEQATSPLGAILLATGSGTSQDAMLLDVYIKSSDMFKILDKEFKLKEYYISKKIDPYHRLYKDIFVPTRELNSINLLKQYNSDLKLYFDEPSSTLLIKFAHADAKIAQKIVESIIKHATVMLNDIDKKSSKIVLDSLKVLEKEKHKVFLASLKKLLLYQNKHNTINPKIDVETKSGILASLEAELIQKRIVYQSKLQYMNKKSPEMKMLKGDLRHIKNSIANIKKEMTGKGKKKEELNKNLADFKLLEGEVEFNREIYKQTLMKLEEVSVMVGQNTKNLIIVSAPKIADSYSYPNKFKNIMTTIILLSLLYGVFSLVGSIIRDHKD</sequence>
<accession>A0A1W1CW14</accession>
<feature type="transmembrane region" description="Helical" evidence="2">
    <location>
        <begin position="327"/>
        <end position="348"/>
    </location>
</feature>
<dbReference type="GO" id="GO:0004713">
    <property type="term" value="F:protein tyrosine kinase activity"/>
    <property type="evidence" value="ECO:0007669"/>
    <property type="project" value="TreeGrafter"/>
</dbReference>
<gene>
    <name evidence="3" type="ORF">MNB_SV-14-1864</name>
</gene>